<dbReference type="Gene3D" id="1.10.287.130">
    <property type="match status" value="1"/>
</dbReference>
<dbReference type="Pfam" id="PF00512">
    <property type="entry name" value="HisKA"/>
    <property type="match status" value="1"/>
</dbReference>
<dbReference type="InterPro" id="IPR003661">
    <property type="entry name" value="HisK_dim/P_dom"/>
</dbReference>
<dbReference type="RefSeq" id="WP_002704882.1">
    <property type="nucleotide sequence ID" value="NZ_AAWS01000070.1"/>
</dbReference>
<gene>
    <name evidence="10" type="ORF">M23134_01760</name>
</gene>
<dbReference type="PANTHER" id="PTHR43047:SF72">
    <property type="entry name" value="OSMOSENSING HISTIDINE PROTEIN KINASE SLN1"/>
    <property type="match status" value="1"/>
</dbReference>
<dbReference type="eggNOG" id="COG5002">
    <property type="taxonomic scope" value="Bacteria"/>
</dbReference>
<feature type="domain" description="PAS" evidence="8">
    <location>
        <begin position="317"/>
        <end position="360"/>
    </location>
</feature>
<dbReference type="CDD" id="cd00130">
    <property type="entry name" value="PAS"/>
    <property type="match status" value="2"/>
</dbReference>
<evidence type="ECO:0000256" key="1">
    <source>
        <dbReference type="ARBA" id="ARBA00000085"/>
    </source>
</evidence>
<keyword evidence="3" id="KW-0597">Phosphoprotein</keyword>
<feature type="domain" description="PAC" evidence="9">
    <location>
        <begin position="247"/>
        <end position="299"/>
    </location>
</feature>
<feature type="coiled-coil region" evidence="6">
    <location>
        <begin position="230"/>
        <end position="257"/>
    </location>
</feature>
<dbReference type="Proteomes" id="UP000004095">
    <property type="component" value="Unassembled WGS sequence"/>
</dbReference>
<protein>
    <recommendedName>
        <fullName evidence="2">histidine kinase</fullName>
        <ecNumber evidence="2">2.7.13.3</ecNumber>
    </recommendedName>
</protein>
<keyword evidence="5" id="KW-0418">Kinase</keyword>
<sequence length="670" mass="77409">MDADIHSLIEKLSKASGVDLFPYLAQIKEGESIHQPTADLRQNPINTDEITLLLGKSVMQDTRLAVLVINTEMNVLLANETYCQWWQTTPEVVNQANLQHLWSSASREWWHLLTLIKHAFIKQKAFEDVLHWHNNAQETVLDVKTRFIGNNGQSTYLMLTFEDITKRFQRERTLDRLSFVVKHINDFVIVTNEHGQIEWVNDSFNKVTGYELREIEGVPLTKFLQQKDLNKEAIKRIEAKIEKNEIVEEELQNRRKDGLPYWNKLTIRVMYDTAAHQKKYLSIHTNTTEYKAHEKYLSQLINELQHQQFAIDQAALITITDRNGYITHANEAFCRVSKYEEHELLGQKHSLVNSGYHPRSFFKDMWGTVRKGMLWRGEIHNRAKDGTFYWVDVTIVPFLYKDEGHDPYKYLFIRFDITERKNAEKQLIVAKDKAEEANRLKSNFLANMSHEIRTPLNGILGVVQLIEIESDNETMLHYAHLIGQSGQRLLNTINGILDLSRIEANRAEVSWEQVNIIELVSALVQSLEVLANSRNIYLNIEFNLAQKQVLIDPYLLEQVLNNLLGNAIKFTERGGVTLRLNDENNCLTIEVIDTGIGIEEHFLKEIFEPFKQESTGMERRFQGSGLGLAIAKKIVELMGGDIKVHSKKNLGSCFTVIFPEQKLNPEAESQ</sequence>
<dbReference type="PROSITE" id="PS50109">
    <property type="entry name" value="HIS_KIN"/>
    <property type="match status" value="1"/>
</dbReference>
<keyword evidence="6" id="KW-0175">Coiled coil</keyword>
<dbReference type="InterPro" id="IPR035965">
    <property type="entry name" value="PAS-like_dom_sf"/>
</dbReference>
<dbReference type="SMART" id="SM00387">
    <property type="entry name" value="HATPase_c"/>
    <property type="match status" value="1"/>
</dbReference>
<dbReference type="PANTHER" id="PTHR43047">
    <property type="entry name" value="TWO-COMPONENT HISTIDINE PROTEIN KINASE"/>
    <property type="match status" value="1"/>
</dbReference>
<dbReference type="CDD" id="cd16922">
    <property type="entry name" value="HATPase_EvgS-ArcB-TorS-like"/>
    <property type="match status" value="1"/>
</dbReference>
<feature type="domain" description="PAS" evidence="8">
    <location>
        <begin position="173"/>
        <end position="244"/>
    </location>
</feature>
<dbReference type="InterPro" id="IPR036097">
    <property type="entry name" value="HisK_dim/P_sf"/>
</dbReference>
<evidence type="ECO:0000256" key="6">
    <source>
        <dbReference type="SAM" id="Coils"/>
    </source>
</evidence>
<dbReference type="SMART" id="SM00091">
    <property type="entry name" value="PAS"/>
    <property type="match status" value="3"/>
</dbReference>
<dbReference type="NCBIfam" id="TIGR00229">
    <property type="entry name" value="sensory_box"/>
    <property type="match status" value="2"/>
</dbReference>
<dbReference type="EMBL" id="AAWS01000070">
    <property type="protein sequence ID" value="EAY24420.1"/>
    <property type="molecule type" value="Genomic_DNA"/>
</dbReference>
<dbReference type="Pfam" id="PF02518">
    <property type="entry name" value="HATPase_c"/>
    <property type="match status" value="1"/>
</dbReference>
<dbReference type="InterPro" id="IPR005467">
    <property type="entry name" value="His_kinase_dom"/>
</dbReference>
<dbReference type="OrthoDB" id="9811889at2"/>
<dbReference type="InterPro" id="IPR004358">
    <property type="entry name" value="Sig_transdc_His_kin-like_C"/>
</dbReference>
<dbReference type="InterPro" id="IPR003594">
    <property type="entry name" value="HATPase_dom"/>
</dbReference>
<feature type="domain" description="PAC" evidence="9">
    <location>
        <begin position="375"/>
        <end position="429"/>
    </location>
</feature>
<organism evidence="10 11">
    <name type="scientific">Microscilla marina ATCC 23134</name>
    <dbReference type="NCBI Taxonomy" id="313606"/>
    <lineage>
        <taxon>Bacteria</taxon>
        <taxon>Pseudomonadati</taxon>
        <taxon>Bacteroidota</taxon>
        <taxon>Cytophagia</taxon>
        <taxon>Cytophagales</taxon>
        <taxon>Microscillaceae</taxon>
        <taxon>Microscilla</taxon>
    </lineage>
</organism>
<evidence type="ECO:0000256" key="4">
    <source>
        <dbReference type="ARBA" id="ARBA00022679"/>
    </source>
</evidence>
<comment type="caution">
    <text evidence="10">The sequence shown here is derived from an EMBL/GenBank/DDBJ whole genome shotgun (WGS) entry which is preliminary data.</text>
</comment>
<dbReference type="PROSITE" id="PS50112">
    <property type="entry name" value="PAS"/>
    <property type="match status" value="2"/>
</dbReference>
<reference evidence="10 11" key="1">
    <citation type="submission" date="2007-01" db="EMBL/GenBank/DDBJ databases">
        <authorList>
            <person name="Haygood M."/>
            <person name="Podell S."/>
            <person name="Anderson C."/>
            <person name="Hopkinson B."/>
            <person name="Roe K."/>
            <person name="Barbeau K."/>
            <person name="Gaasterland T."/>
            <person name="Ferriera S."/>
            <person name="Johnson J."/>
            <person name="Kravitz S."/>
            <person name="Beeson K."/>
            <person name="Sutton G."/>
            <person name="Rogers Y.-H."/>
            <person name="Friedman R."/>
            <person name="Frazier M."/>
            <person name="Venter J.C."/>
        </authorList>
    </citation>
    <scope>NUCLEOTIDE SEQUENCE [LARGE SCALE GENOMIC DNA]</scope>
    <source>
        <strain evidence="10 11">ATCC 23134</strain>
    </source>
</reference>
<dbReference type="InterPro" id="IPR001610">
    <property type="entry name" value="PAC"/>
</dbReference>
<dbReference type="SUPFAM" id="SSF55874">
    <property type="entry name" value="ATPase domain of HSP90 chaperone/DNA topoisomerase II/histidine kinase"/>
    <property type="match status" value="1"/>
</dbReference>
<dbReference type="SUPFAM" id="SSF47384">
    <property type="entry name" value="Homodimeric domain of signal transducing histidine kinase"/>
    <property type="match status" value="1"/>
</dbReference>
<feature type="domain" description="Histidine kinase" evidence="7">
    <location>
        <begin position="447"/>
        <end position="662"/>
    </location>
</feature>
<dbReference type="Gene3D" id="3.30.565.10">
    <property type="entry name" value="Histidine kinase-like ATPase, C-terminal domain"/>
    <property type="match status" value="1"/>
</dbReference>
<dbReference type="AlphaFoldDB" id="A1ZYY4"/>
<dbReference type="InterPro" id="IPR000014">
    <property type="entry name" value="PAS"/>
</dbReference>
<evidence type="ECO:0000313" key="11">
    <source>
        <dbReference type="Proteomes" id="UP000004095"/>
    </source>
</evidence>
<dbReference type="GO" id="GO:0000155">
    <property type="term" value="F:phosphorelay sensor kinase activity"/>
    <property type="evidence" value="ECO:0007669"/>
    <property type="project" value="InterPro"/>
</dbReference>
<dbReference type="FunFam" id="3.30.565.10:FF:000010">
    <property type="entry name" value="Sensor histidine kinase RcsC"/>
    <property type="match status" value="1"/>
</dbReference>
<evidence type="ECO:0000256" key="2">
    <source>
        <dbReference type="ARBA" id="ARBA00012438"/>
    </source>
</evidence>
<evidence type="ECO:0000259" key="9">
    <source>
        <dbReference type="PROSITE" id="PS50113"/>
    </source>
</evidence>
<dbReference type="Pfam" id="PF13426">
    <property type="entry name" value="PAS_9"/>
    <property type="match status" value="3"/>
</dbReference>
<dbReference type="Gene3D" id="3.30.450.20">
    <property type="entry name" value="PAS domain"/>
    <property type="match status" value="3"/>
</dbReference>
<accession>A1ZYY4</accession>
<dbReference type="InterPro" id="IPR036890">
    <property type="entry name" value="HATPase_C_sf"/>
</dbReference>
<dbReference type="SUPFAM" id="SSF55785">
    <property type="entry name" value="PYP-like sensor domain (PAS domain)"/>
    <property type="match status" value="3"/>
</dbReference>
<dbReference type="SMART" id="SM00086">
    <property type="entry name" value="PAC"/>
    <property type="match status" value="2"/>
</dbReference>
<dbReference type="SMART" id="SM00388">
    <property type="entry name" value="HisKA"/>
    <property type="match status" value="1"/>
</dbReference>
<evidence type="ECO:0000256" key="5">
    <source>
        <dbReference type="ARBA" id="ARBA00022777"/>
    </source>
</evidence>
<evidence type="ECO:0000256" key="3">
    <source>
        <dbReference type="ARBA" id="ARBA00022553"/>
    </source>
</evidence>
<dbReference type="PRINTS" id="PR00344">
    <property type="entry name" value="BCTRLSENSOR"/>
</dbReference>
<dbReference type="CDD" id="cd00082">
    <property type="entry name" value="HisKA"/>
    <property type="match status" value="1"/>
</dbReference>
<dbReference type="EC" id="2.7.13.3" evidence="2"/>
<evidence type="ECO:0000259" key="7">
    <source>
        <dbReference type="PROSITE" id="PS50109"/>
    </source>
</evidence>
<proteinExistence type="predicted"/>
<dbReference type="PROSITE" id="PS50113">
    <property type="entry name" value="PAC"/>
    <property type="match status" value="2"/>
</dbReference>
<keyword evidence="4" id="KW-0808">Transferase</keyword>
<comment type="catalytic activity">
    <reaction evidence="1">
        <text>ATP + protein L-histidine = ADP + protein N-phospho-L-histidine.</text>
        <dbReference type="EC" id="2.7.13.3"/>
    </reaction>
</comment>
<evidence type="ECO:0000313" key="10">
    <source>
        <dbReference type="EMBL" id="EAY24420.1"/>
    </source>
</evidence>
<keyword evidence="11" id="KW-1185">Reference proteome</keyword>
<evidence type="ECO:0000259" key="8">
    <source>
        <dbReference type="PROSITE" id="PS50112"/>
    </source>
</evidence>
<dbReference type="GO" id="GO:0005886">
    <property type="term" value="C:plasma membrane"/>
    <property type="evidence" value="ECO:0007669"/>
    <property type="project" value="TreeGrafter"/>
</dbReference>
<dbReference type="GO" id="GO:0009927">
    <property type="term" value="F:histidine phosphotransfer kinase activity"/>
    <property type="evidence" value="ECO:0007669"/>
    <property type="project" value="TreeGrafter"/>
</dbReference>
<name>A1ZYY4_MICM2</name>
<dbReference type="InterPro" id="IPR000700">
    <property type="entry name" value="PAS-assoc_C"/>
</dbReference>